<dbReference type="RefSeq" id="WP_376847224.1">
    <property type="nucleotide sequence ID" value="NZ_JBHSFW010000016.1"/>
</dbReference>
<accession>A0ABV9GRD9</accession>
<dbReference type="Proteomes" id="UP001596022">
    <property type="component" value="Unassembled WGS sequence"/>
</dbReference>
<feature type="region of interest" description="Disordered" evidence="1">
    <location>
        <begin position="19"/>
        <end position="42"/>
    </location>
</feature>
<proteinExistence type="predicted"/>
<name>A0ABV9GRD9_9BACL</name>
<gene>
    <name evidence="2" type="ORF">ACFO4N_15530</name>
</gene>
<feature type="compositionally biased region" description="Polar residues" evidence="1">
    <location>
        <begin position="28"/>
        <end position="42"/>
    </location>
</feature>
<evidence type="ECO:0000313" key="3">
    <source>
        <dbReference type="Proteomes" id="UP001596022"/>
    </source>
</evidence>
<sequence length="42" mass="4810">MKPKSSVKRKRRDALKKWLKDRLGSLQPKEQQGTASQTKLSA</sequence>
<organism evidence="2 3">
    <name type="scientific">Camelliibacillus cellulosilyticus</name>
    <dbReference type="NCBI Taxonomy" id="2174486"/>
    <lineage>
        <taxon>Bacteria</taxon>
        <taxon>Bacillati</taxon>
        <taxon>Bacillota</taxon>
        <taxon>Bacilli</taxon>
        <taxon>Bacillales</taxon>
        <taxon>Sporolactobacillaceae</taxon>
        <taxon>Camelliibacillus</taxon>
    </lineage>
</organism>
<evidence type="ECO:0000313" key="2">
    <source>
        <dbReference type="EMBL" id="MFC4620124.1"/>
    </source>
</evidence>
<dbReference type="EMBL" id="JBHSFW010000016">
    <property type="protein sequence ID" value="MFC4620124.1"/>
    <property type="molecule type" value="Genomic_DNA"/>
</dbReference>
<keyword evidence="3" id="KW-1185">Reference proteome</keyword>
<comment type="caution">
    <text evidence="2">The sequence shown here is derived from an EMBL/GenBank/DDBJ whole genome shotgun (WGS) entry which is preliminary data.</text>
</comment>
<protein>
    <submittedName>
        <fullName evidence="2">Uncharacterized protein</fullName>
    </submittedName>
</protein>
<evidence type="ECO:0000256" key="1">
    <source>
        <dbReference type="SAM" id="MobiDB-lite"/>
    </source>
</evidence>
<reference evidence="3" key="1">
    <citation type="journal article" date="2019" name="Int. J. Syst. Evol. Microbiol.">
        <title>The Global Catalogue of Microorganisms (GCM) 10K type strain sequencing project: providing services to taxonomists for standard genome sequencing and annotation.</title>
        <authorList>
            <consortium name="The Broad Institute Genomics Platform"/>
            <consortium name="The Broad Institute Genome Sequencing Center for Infectious Disease"/>
            <person name="Wu L."/>
            <person name="Ma J."/>
        </authorList>
    </citation>
    <scope>NUCLEOTIDE SEQUENCE [LARGE SCALE GENOMIC DNA]</scope>
    <source>
        <strain evidence="3">CGMCC 1.16306</strain>
    </source>
</reference>